<protein>
    <submittedName>
        <fullName evidence="2">Uncharacterized protein</fullName>
    </submittedName>
</protein>
<feature type="region of interest" description="Disordered" evidence="1">
    <location>
        <begin position="45"/>
        <end position="101"/>
    </location>
</feature>
<organism evidence="2 3">
    <name type="scientific">Zizania palustris</name>
    <name type="common">Northern wild rice</name>
    <dbReference type="NCBI Taxonomy" id="103762"/>
    <lineage>
        <taxon>Eukaryota</taxon>
        <taxon>Viridiplantae</taxon>
        <taxon>Streptophyta</taxon>
        <taxon>Embryophyta</taxon>
        <taxon>Tracheophyta</taxon>
        <taxon>Spermatophyta</taxon>
        <taxon>Magnoliopsida</taxon>
        <taxon>Liliopsida</taxon>
        <taxon>Poales</taxon>
        <taxon>Poaceae</taxon>
        <taxon>BOP clade</taxon>
        <taxon>Oryzoideae</taxon>
        <taxon>Oryzeae</taxon>
        <taxon>Zizaniinae</taxon>
        <taxon>Zizania</taxon>
    </lineage>
</organism>
<accession>A0A8J5X5T3</accession>
<keyword evidence="3" id="KW-1185">Reference proteome</keyword>
<reference evidence="2" key="2">
    <citation type="submission" date="2021-02" db="EMBL/GenBank/DDBJ databases">
        <authorList>
            <person name="Kimball J.A."/>
            <person name="Haas M.W."/>
            <person name="Macchietto M."/>
            <person name="Kono T."/>
            <person name="Duquette J."/>
            <person name="Shao M."/>
        </authorList>
    </citation>
    <scope>NUCLEOTIDE SEQUENCE</scope>
    <source>
        <tissue evidence="2">Fresh leaf tissue</tissue>
    </source>
</reference>
<feature type="compositionally biased region" description="Basic and acidic residues" evidence="1">
    <location>
        <begin position="1"/>
        <end position="16"/>
    </location>
</feature>
<dbReference type="Proteomes" id="UP000729402">
    <property type="component" value="Unassembled WGS sequence"/>
</dbReference>
<evidence type="ECO:0000313" key="2">
    <source>
        <dbReference type="EMBL" id="KAG8100820.1"/>
    </source>
</evidence>
<evidence type="ECO:0000256" key="1">
    <source>
        <dbReference type="SAM" id="MobiDB-lite"/>
    </source>
</evidence>
<gene>
    <name evidence="2" type="ORF">GUJ93_ZPchr0013g35260</name>
</gene>
<evidence type="ECO:0000313" key="3">
    <source>
        <dbReference type="Proteomes" id="UP000729402"/>
    </source>
</evidence>
<dbReference type="EMBL" id="JAAALK010000079">
    <property type="protein sequence ID" value="KAG8100820.1"/>
    <property type="molecule type" value="Genomic_DNA"/>
</dbReference>
<feature type="compositionally biased region" description="Basic and acidic residues" evidence="1">
    <location>
        <begin position="85"/>
        <end position="101"/>
    </location>
</feature>
<sequence>MLVVGAERRAEVDREGPQGGIKPHVDGPGPWVQERRPWVSTLEAPRQSSLASASTATPAQAAVAARRSPPSCCQCRKRGRGAGGRRGEENRGRCHVELGQV</sequence>
<feature type="region of interest" description="Disordered" evidence="1">
    <location>
        <begin position="1"/>
        <end position="33"/>
    </location>
</feature>
<reference evidence="2" key="1">
    <citation type="journal article" date="2021" name="bioRxiv">
        <title>Whole Genome Assembly and Annotation of Northern Wild Rice, Zizania palustris L., Supports a Whole Genome Duplication in the Zizania Genus.</title>
        <authorList>
            <person name="Haas M."/>
            <person name="Kono T."/>
            <person name="Macchietto M."/>
            <person name="Millas R."/>
            <person name="McGilp L."/>
            <person name="Shao M."/>
            <person name="Duquette J."/>
            <person name="Hirsch C.N."/>
            <person name="Kimball J."/>
        </authorList>
    </citation>
    <scope>NUCLEOTIDE SEQUENCE</scope>
    <source>
        <tissue evidence="2">Fresh leaf tissue</tissue>
    </source>
</reference>
<proteinExistence type="predicted"/>
<feature type="compositionally biased region" description="Low complexity" evidence="1">
    <location>
        <begin position="46"/>
        <end position="71"/>
    </location>
</feature>
<comment type="caution">
    <text evidence="2">The sequence shown here is derived from an EMBL/GenBank/DDBJ whole genome shotgun (WGS) entry which is preliminary data.</text>
</comment>
<name>A0A8J5X5T3_ZIZPA</name>
<dbReference type="AlphaFoldDB" id="A0A8J5X5T3"/>